<dbReference type="AlphaFoldDB" id="A0A4Y3VQQ6"/>
<protein>
    <recommendedName>
        <fullName evidence="2">SnoaL-like domain-containing protein</fullName>
    </recommendedName>
</protein>
<proteinExistence type="predicted"/>
<dbReference type="CDD" id="cd00531">
    <property type="entry name" value="NTF2_like"/>
    <property type="match status" value="1"/>
</dbReference>
<dbReference type="RefSeq" id="WP_141311888.1">
    <property type="nucleotide sequence ID" value="NZ_BJND01000038.1"/>
</dbReference>
<comment type="caution">
    <text evidence="3">The sequence shown here is derived from an EMBL/GenBank/DDBJ whole genome shotgun (WGS) entry which is preliminary data.</text>
</comment>
<dbReference type="SUPFAM" id="SSF54427">
    <property type="entry name" value="NTF2-like"/>
    <property type="match status" value="1"/>
</dbReference>
<evidence type="ECO:0000313" key="3">
    <source>
        <dbReference type="EMBL" id="GEC07306.1"/>
    </source>
</evidence>
<organism evidence="3 4">
    <name type="scientific">Streptomyces spinoverrucosus</name>
    <dbReference type="NCBI Taxonomy" id="284043"/>
    <lineage>
        <taxon>Bacteria</taxon>
        <taxon>Bacillati</taxon>
        <taxon>Actinomycetota</taxon>
        <taxon>Actinomycetes</taxon>
        <taxon>Kitasatosporales</taxon>
        <taxon>Streptomycetaceae</taxon>
        <taxon>Streptomyces</taxon>
    </lineage>
</organism>
<feature type="compositionally biased region" description="Low complexity" evidence="1">
    <location>
        <begin position="174"/>
        <end position="193"/>
    </location>
</feature>
<evidence type="ECO:0000313" key="4">
    <source>
        <dbReference type="Proteomes" id="UP000317881"/>
    </source>
</evidence>
<dbReference type="InterPro" id="IPR037401">
    <property type="entry name" value="SnoaL-like"/>
</dbReference>
<dbReference type="EMBL" id="BJND01000038">
    <property type="protein sequence ID" value="GEC07306.1"/>
    <property type="molecule type" value="Genomic_DNA"/>
</dbReference>
<dbReference type="InterPro" id="IPR032710">
    <property type="entry name" value="NTF2-like_dom_sf"/>
</dbReference>
<evidence type="ECO:0000256" key="1">
    <source>
        <dbReference type="SAM" id="MobiDB-lite"/>
    </source>
</evidence>
<keyword evidence="4" id="KW-1185">Reference proteome</keyword>
<dbReference type="Gene3D" id="3.10.450.50">
    <property type="match status" value="1"/>
</dbReference>
<evidence type="ECO:0000259" key="2">
    <source>
        <dbReference type="Pfam" id="PF13577"/>
    </source>
</evidence>
<accession>A0A4Y3VQQ6</accession>
<reference evidence="3 4" key="1">
    <citation type="submission" date="2019-06" db="EMBL/GenBank/DDBJ databases">
        <title>Whole genome shotgun sequence of Streptomyces spinoverrucosus NBRC 14228.</title>
        <authorList>
            <person name="Hosoyama A."/>
            <person name="Uohara A."/>
            <person name="Ohji S."/>
            <person name="Ichikawa N."/>
        </authorList>
    </citation>
    <scope>NUCLEOTIDE SEQUENCE [LARGE SCALE GENOMIC DNA]</scope>
    <source>
        <strain evidence="3 4">NBRC 14228</strain>
    </source>
</reference>
<dbReference type="Pfam" id="PF13577">
    <property type="entry name" value="SnoaL_4"/>
    <property type="match status" value="1"/>
</dbReference>
<dbReference type="Proteomes" id="UP000317881">
    <property type="component" value="Unassembled WGS sequence"/>
</dbReference>
<gene>
    <name evidence="3" type="ORF">SSP24_49610</name>
</gene>
<sequence>MTRPQAADPAALAAGIARLTDLAELQKLAGRYLASLDEGEFGEAWAKSLFTEDIEMTFPVGSHRGVTGVGGFTTEIMARWGRTHHHGSDCSVDLDGDRAGLSWSLIASHVHHGSPVPPDPSEYFQLGGRFTGTARRTPDGWRFDRLRLRIVWTTGAVPRGVTQVDATTLDTRGNASANTPATTPANNAATKEN</sequence>
<feature type="domain" description="SnoaL-like" evidence="2">
    <location>
        <begin position="18"/>
        <end position="147"/>
    </location>
</feature>
<dbReference type="OrthoDB" id="2599042at2"/>
<name>A0A4Y3VQQ6_9ACTN</name>
<feature type="region of interest" description="Disordered" evidence="1">
    <location>
        <begin position="168"/>
        <end position="193"/>
    </location>
</feature>